<name>A0A8J2MXU1_9PLEO</name>
<dbReference type="OrthoDB" id="5337308at2759"/>
<keyword evidence="1" id="KW-0472">Membrane</keyword>
<accession>A0A8J2MXU1</accession>
<dbReference type="AlphaFoldDB" id="A0A8J2MXU1"/>
<dbReference type="Proteomes" id="UP000676310">
    <property type="component" value="Unassembled WGS sequence"/>
</dbReference>
<organism evidence="2 3">
    <name type="scientific">Alternaria atra</name>
    <dbReference type="NCBI Taxonomy" id="119953"/>
    <lineage>
        <taxon>Eukaryota</taxon>
        <taxon>Fungi</taxon>
        <taxon>Dikarya</taxon>
        <taxon>Ascomycota</taxon>
        <taxon>Pezizomycotina</taxon>
        <taxon>Dothideomycetes</taxon>
        <taxon>Pleosporomycetidae</taxon>
        <taxon>Pleosporales</taxon>
        <taxon>Pleosporineae</taxon>
        <taxon>Pleosporaceae</taxon>
        <taxon>Alternaria</taxon>
        <taxon>Alternaria sect. Ulocladioides</taxon>
    </lineage>
</organism>
<keyword evidence="1" id="KW-1133">Transmembrane helix</keyword>
<comment type="caution">
    <text evidence="2">The sequence shown here is derived from an EMBL/GenBank/DDBJ whole genome shotgun (WGS) entry which is preliminary data.</text>
</comment>
<evidence type="ECO:0000256" key="1">
    <source>
        <dbReference type="SAM" id="Phobius"/>
    </source>
</evidence>
<gene>
    <name evidence="2" type="ORF">ALTATR162_LOCUS3000</name>
</gene>
<reference evidence="2" key="1">
    <citation type="submission" date="2021-05" db="EMBL/GenBank/DDBJ databases">
        <authorList>
            <person name="Stam R."/>
        </authorList>
    </citation>
    <scope>NUCLEOTIDE SEQUENCE</scope>
    <source>
        <strain evidence="2">CS162</strain>
    </source>
</reference>
<dbReference type="GeneID" id="67014509"/>
<protein>
    <submittedName>
        <fullName evidence="2">Uncharacterized protein</fullName>
    </submittedName>
</protein>
<feature type="transmembrane region" description="Helical" evidence="1">
    <location>
        <begin position="106"/>
        <end position="127"/>
    </location>
</feature>
<keyword evidence="3" id="KW-1185">Reference proteome</keyword>
<evidence type="ECO:0000313" key="3">
    <source>
        <dbReference type="Proteomes" id="UP000676310"/>
    </source>
</evidence>
<sequence length="218" mass="24395">MTNLRSSGTSAKALWGFPNLPPSDHLPALKSSSDIIWGLWSLASPNNLRAIKYVFSTPITNDETVVIIKEVLQDNCLQLDELMEWTRREFAADEPEYHNLLRKLYFSLRFFFFLCICCYVMTMMGALTSTVPIGSPSGPAIGYFLAQHKRQLGSKCLSKINVFKADTNVALAICLLFTIEDKVGGLRADTGSDAKAMFVKRDNGGKNLVRQHIVWVKL</sequence>
<dbReference type="RefSeq" id="XP_043166541.1">
    <property type="nucleotide sequence ID" value="XM_043310606.1"/>
</dbReference>
<keyword evidence="1" id="KW-0812">Transmembrane</keyword>
<dbReference type="EMBL" id="CAJRGZ010000016">
    <property type="protein sequence ID" value="CAG5153011.1"/>
    <property type="molecule type" value="Genomic_DNA"/>
</dbReference>
<evidence type="ECO:0000313" key="2">
    <source>
        <dbReference type="EMBL" id="CAG5153011.1"/>
    </source>
</evidence>
<proteinExistence type="predicted"/>